<reference evidence="15" key="1">
    <citation type="submission" date="2012-09" db="EMBL/GenBank/DDBJ databases">
        <title>Metagenomic Characterization of a Microbial Community in Wastewater Detects High Levels of Antibiotic Resistance.</title>
        <authorList>
            <person name="Abrams M."/>
            <person name="Caldwell A."/>
            <person name="Vandaei E."/>
            <person name="Lee W."/>
            <person name="Perrott J."/>
            <person name="Khan S.Y."/>
            <person name="Ta J."/>
            <person name="Romero D."/>
            <person name="Nguyen V."/>
            <person name="Pourmand N."/>
            <person name="Ouverney C.C."/>
        </authorList>
    </citation>
    <scope>NUCLEOTIDE SEQUENCE</scope>
</reference>
<accession>L7VTD9</accession>
<gene>
    <name evidence="11" type="primary">argS</name>
</gene>
<protein>
    <recommendedName>
        <fullName evidence="11">Arginine--tRNA ligase</fullName>
        <ecNumber evidence="11">6.1.1.19</ecNumber>
    </recommendedName>
    <alternativeName>
        <fullName evidence="11">Arginyl-tRNA synthetase</fullName>
        <shortName evidence="11">ArgRS</shortName>
    </alternativeName>
</protein>
<comment type="caution">
    <text evidence="11">Lacks conserved residue(s) required for the propagation of feature annotation.</text>
</comment>
<evidence type="ECO:0000256" key="12">
    <source>
        <dbReference type="RuleBase" id="RU363038"/>
    </source>
</evidence>
<organism evidence="15">
    <name type="scientific">uncultured bacterium A1Q1_fos_15</name>
    <dbReference type="NCBI Taxonomy" id="1256548"/>
    <lineage>
        <taxon>Bacteria</taxon>
        <taxon>environmental samples</taxon>
    </lineage>
</organism>
<dbReference type="EMBL" id="JX649900">
    <property type="protein sequence ID" value="AGC72377.1"/>
    <property type="molecule type" value="Genomic_DNA"/>
</dbReference>
<evidence type="ECO:0000256" key="8">
    <source>
        <dbReference type="ARBA" id="ARBA00022917"/>
    </source>
</evidence>
<keyword evidence="7 11" id="KW-0067">ATP-binding</keyword>
<dbReference type="SMART" id="SM01016">
    <property type="entry name" value="Arg_tRNA_synt_N"/>
    <property type="match status" value="1"/>
</dbReference>
<dbReference type="GO" id="GO:0005524">
    <property type="term" value="F:ATP binding"/>
    <property type="evidence" value="ECO:0007669"/>
    <property type="project" value="UniProtKB-UniRule"/>
</dbReference>
<dbReference type="GO" id="GO:0004814">
    <property type="term" value="F:arginine-tRNA ligase activity"/>
    <property type="evidence" value="ECO:0007669"/>
    <property type="project" value="UniProtKB-UniRule"/>
</dbReference>
<dbReference type="SUPFAM" id="SSF52374">
    <property type="entry name" value="Nucleotidylyl transferase"/>
    <property type="match status" value="1"/>
</dbReference>
<dbReference type="CDD" id="cd00671">
    <property type="entry name" value="ArgRS_core"/>
    <property type="match status" value="1"/>
</dbReference>
<evidence type="ECO:0000256" key="4">
    <source>
        <dbReference type="ARBA" id="ARBA00022490"/>
    </source>
</evidence>
<evidence type="ECO:0000256" key="9">
    <source>
        <dbReference type="ARBA" id="ARBA00023146"/>
    </source>
</evidence>
<evidence type="ECO:0000256" key="10">
    <source>
        <dbReference type="ARBA" id="ARBA00049339"/>
    </source>
</evidence>
<dbReference type="PANTHER" id="PTHR11956">
    <property type="entry name" value="ARGINYL-TRNA SYNTHETASE"/>
    <property type="match status" value="1"/>
</dbReference>
<dbReference type="PRINTS" id="PR01038">
    <property type="entry name" value="TRNASYNTHARG"/>
</dbReference>
<proteinExistence type="inferred from homology"/>
<feature type="domain" description="Arginyl tRNA synthetase N-terminal" evidence="14">
    <location>
        <begin position="4"/>
        <end position="89"/>
    </location>
</feature>
<evidence type="ECO:0000256" key="2">
    <source>
        <dbReference type="ARBA" id="ARBA00005594"/>
    </source>
</evidence>
<comment type="subcellular location">
    <subcellularLocation>
        <location evidence="1 11">Cytoplasm</location>
    </subcellularLocation>
</comment>
<keyword evidence="6 11" id="KW-0547">Nucleotide-binding</keyword>
<dbReference type="InterPro" id="IPR036695">
    <property type="entry name" value="Arg-tRNA-synth_N_sf"/>
</dbReference>
<comment type="catalytic activity">
    <reaction evidence="10 11">
        <text>tRNA(Arg) + L-arginine + ATP = L-arginyl-tRNA(Arg) + AMP + diphosphate</text>
        <dbReference type="Rhea" id="RHEA:20301"/>
        <dbReference type="Rhea" id="RHEA-COMP:9658"/>
        <dbReference type="Rhea" id="RHEA-COMP:9673"/>
        <dbReference type="ChEBI" id="CHEBI:30616"/>
        <dbReference type="ChEBI" id="CHEBI:32682"/>
        <dbReference type="ChEBI" id="CHEBI:33019"/>
        <dbReference type="ChEBI" id="CHEBI:78442"/>
        <dbReference type="ChEBI" id="CHEBI:78513"/>
        <dbReference type="ChEBI" id="CHEBI:456215"/>
        <dbReference type="EC" id="6.1.1.19"/>
    </reaction>
</comment>
<evidence type="ECO:0000256" key="5">
    <source>
        <dbReference type="ARBA" id="ARBA00022598"/>
    </source>
</evidence>
<dbReference type="PROSITE" id="PS00178">
    <property type="entry name" value="AA_TRNA_LIGASE_I"/>
    <property type="match status" value="1"/>
</dbReference>
<evidence type="ECO:0000256" key="6">
    <source>
        <dbReference type="ARBA" id="ARBA00022741"/>
    </source>
</evidence>
<dbReference type="InterPro" id="IPR001412">
    <property type="entry name" value="aa-tRNA-synth_I_CS"/>
</dbReference>
<dbReference type="InterPro" id="IPR008909">
    <property type="entry name" value="DALR_anticod-bd"/>
</dbReference>
<dbReference type="EC" id="6.1.1.19" evidence="11"/>
<name>L7VTD9_9BACT</name>
<dbReference type="Pfam" id="PF05746">
    <property type="entry name" value="DALR_1"/>
    <property type="match status" value="1"/>
</dbReference>
<dbReference type="HAMAP" id="MF_00123">
    <property type="entry name" value="Arg_tRNA_synth"/>
    <property type="match status" value="1"/>
</dbReference>
<evidence type="ECO:0000259" key="14">
    <source>
        <dbReference type="SMART" id="SM01016"/>
    </source>
</evidence>
<dbReference type="AlphaFoldDB" id="L7VTD9"/>
<dbReference type="InterPro" id="IPR001278">
    <property type="entry name" value="Arg-tRNA-ligase"/>
</dbReference>
<dbReference type="PANTHER" id="PTHR11956:SF5">
    <property type="entry name" value="ARGININE--TRNA LIGASE, CYTOPLASMIC"/>
    <property type="match status" value="1"/>
</dbReference>
<keyword evidence="9 11" id="KW-0030">Aminoacyl-tRNA synthetase</keyword>
<dbReference type="FunFam" id="3.40.50.620:FF:000062">
    <property type="entry name" value="Arginine--tRNA ligase"/>
    <property type="match status" value="1"/>
</dbReference>
<dbReference type="InterPro" id="IPR009080">
    <property type="entry name" value="tRNAsynth_Ia_anticodon-bd"/>
</dbReference>
<dbReference type="InterPro" id="IPR005148">
    <property type="entry name" value="Arg-tRNA-synth_N"/>
</dbReference>
<sequence length="535" mass="59162">MIRDQLAELIRLAADASGVDPVPATVHLEQPARREHGDWSSNTALASAKKVGKPPRELANAIVEWINTNRPQYVERAEVAGPGFVNFFLTNQWLTDVLSTVLDQGPDHYAKLDIGAGTKVNVEFVSANPTGPVHAGHARNAFYGDALGRLLRRVGYEVSTEFYINDRGIQMNRYAESLAARAKGEDVGEDGYHGQYIIDWASEMPTDADPLQWGYAKALQDQRDVLGAAGVTFETWFSENALVESGAIETTLDDLKALGATEERDSALWLKTTEFGDDKDRVLIKSDGEYTYFTPDIAYHRNKFERGFDLLINVWGADHHGYVPRMKAAVQALGHEPDQLDVRITQLVKLLRNGEEVKLSKRAGQVIEMAEIIDEVGADAARITYLLQSIDTPQTIDLAAVAEESMDNPVYYIQMAHTRVCSIARVAAERGIATKPLNEVELSLLDHPREAEAMRALFDLPDLLALAAKERSPHRVTTWLRETAGAVHGWYHDCPVLSLATSEDVRQARLWLAEGLRVGLRVGLDVLGVSAPESM</sequence>
<dbReference type="Pfam" id="PF03485">
    <property type="entry name" value="Arg_tRNA_synt_N"/>
    <property type="match status" value="1"/>
</dbReference>
<keyword evidence="4 11" id="KW-0963">Cytoplasm</keyword>
<dbReference type="SUPFAM" id="SSF55190">
    <property type="entry name" value="Arginyl-tRNA synthetase (ArgRS), N-terminal 'additional' domain"/>
    <property type="match status" value="1"/>
</dbReference>
<evidence type="ECO:0000313" key="15">
    <source>
        <dbReference type="EMBL" id="AGC72377.1"/>
    </source>
</evidence>
<evidence type="ECO:0000259" key="13">
    <source>
        <dbReference type="SMART" id="SM00836"/>
    </source>
</evidence>
<evidence type="ECO:0000256" key="11">
    <source>
        <dbReference type="HAMAP-Rule" id="MF_00123"/>
    </source>
</evidence>
<dbReference type="SUPFAM" id="SSF47323">
    <property type="entry name" value="Anticodon-binding domain of a subclass of class I aminoacyl-tRNA synthetases"/>
    <property type="match status" value="1"/>
</dbReference>
<evidence type="ECO:0000256" key="7">
    <source>
        <dbReference type="ARBA" id="ARBA00022840"/>
    </source>
</evidence>
<dbReference type="InterPro" id="IPR035684">
    <property type="entry name" value="ArgRS_core"/>
</dbReference>
<dbReference type="InterPro" id="IPR014729">
    <property type="entry name" value="Rossmann-like_a/b/a_fold"/>
</dbReference>
<dbReference type="SMART" id="SM00836">
    <property type="entry name" value="DALR_1"/>
    <property type="match status" value="1"/>
</dbReference>
<dbReference type="Gene3D" id="3.30.1360.70">
    <property type="entry name" value="Arginyl tRNA synthetase N-terminal domain"/>
    <property type="match status" value="1"/>
</dbReference>
<dbReference type="Gene3D" id="1.10.730.10">
    <property type="entry name" value="Isoleucyl-tRNA Synthetase, Domain 1"/>
    <property type="match status" value="1"/>
</dbReference>
<dbReference type="Pfam" id="PF00750">
    <property type="entry name" value="tRNA-synt_1d"/>
    <property type="match status" value="2"/>
</dbReference>
<comment type="subunit">
    <text evidence="3 11">Monomer.</text>
</comment>
<dbReference type="GO" id="GO:0005737">
    <property type="term" value="C:cytoplasm"/>
    <property type="evidence" value="ECO:0007669"/>
    <property type="project" value="UniProtKB-SubCell"/>
</dbReference>
<comment type="similarity">
    <text evidence="2 11 12">Belongs to the class-I aminoacyl-tRNA synthetase family.</text>
</comment>
<evidence type="ECO:0000256" key="1">
    <source>
        <dbReference type="ARBA" id="ARBA00004496"/>
    </source>
</evidence>
<keyword evidence="8 11" id="KW-0648">Protein biosynthesis</keyword>
<dbReference type="Gene3D" id="3.40.50.620">
    <property type="entry name" value="HUPs"/>
    <property type="match status" value="1"/>
</dbReference>
<keyword evidence="5 11" id="KW-0436">Ligase</keyword>
<dbReference type="GO" id="GO:0006420">
    <property type="term" value="P:arginyl-tRNA aminoacylation"/>
    <property type="evidence" value="ECO:0007669"/>
    <property type="project" value="UniProtKB-UniRule"/>
</dbReference>
<evidence type="ECO:0000256" key="3">
    <source>
        <dbReference type="ARBA" id="ARBA00011245"/>
    </source>
</evidence>
<feature type="domain" description="DALR anticodon binding" evidence="13">
    <location>
        <begin position="413"/>
        <end position="535"/>
    </location>
</feature>